<dbReference type="EMBL" id="AMCI01001006">
    <property type="protein sequence ID" value="EJX06970.1"/>
    <property type="molecule type" value="Genomic_DNA"/>
</dbReference>
<sequence length="83" mass="9277">MLLDNEYVRFVSPELIRLLPAVPMLKRIFKLDNHCCVADMKGSSESLHAKAADGKKPHWFPLANLLDPSALAVTVNRYLSLSV</sequence>
<accession>J9H0V4</accession>
<dbReference type="AlphaFoldDB" id="J9H0V4"/>
<protein>
    <submittedName>
        <fullName evidence="1">Uncharacterized protein</fullName>
    </submittedName>
</protein>
<gene>
    <name evidence="1" type="ORF">EVA_04918</name>
</gene>
<comment type="caution">
    <text evidence="1">The sequence shown here is derived from an EMBL/GenBank/DDBJ whole genome shotgun (WGS) entry which is preliminary data.</text>
</comment>
<evidence type="ECO:0000313" key="1">
    <source>
        <dbReference type="EMBL" id="EJX06970.1"/>
    </source>
</evidence>
<organism evidence="1">
    <name type="scientific">gut metagenome</name>
    <dbReference type="NCBI Taxonomy" id="749906"/>
    <lineage>
        <taxon>unclassified sequences</taxon>
        <taxon>metagenomes</taxon>
        <taxon>organismal metagenomes</taxon>
    </lineage>
</organism>
<reference evidence="1" key="1">
    <citation type="journal article" date="2012" name="PLoS ONE">
        <title>Gene sets for utilization of primary and secondary nutrition supplies in the distal gut of endangered iberian lynx.</title>
        <authorList>
            <person name="Alcaide M."/>
            <person name="Messina E."/>
            <person name="Richter M."/>
            <person name="Bargiela R."/>
            <person name="Peplies J."/>
            <person name="Huws S.A."/>
            <person name="Newbold C.J."/>
            <person name="Golyshin P.N."/>
            <person name="Simon M.A."/>
            <person name="Lopez G."/>
            <person name="Yakimov M.M."/>
            <person name="Ferrer M."/>
        </authorList>
    </citation>
    <scope>NUCLEOTIDE SEQUENCE</scope>
</reference>
<name>J9H0V4_9ZZZZ</name>
<proteinExistence type="predicted"/>